<reference evidence="2 3" key="1">
    <citation type="journal article" date="2016" name="Int. J. Syst. Evol. Microbiol.">
        <title>Lysobacter erysipheiresistens sp. nov., an antagonist of powdery mildew, isolated from tobacco-cultivated soil.</title>
        <authorList>
            <person name="Xie B."/>
            <person name="Li T."/>
            <person name="Lin X."/>
            <person name="Wang C.J."/>
            <person name="Chen Y.J."/>
            <person name="Liu W.J."/>
            <person name="Zhao Z.W."/>
        </authorList>
    </citation>
    <scope>NUCLEOTIDE SEQUENCE [LARGE SCALE GENOMIC DNA]</scope>
    <source>
        <strain evidence="2 3">RS-LYSO-3</strain>
    </source>
</reference>
<evidence type="ECO:0000313" key="3">
    <source>
        <dbReference type="Proteomes" id="UP001355056"/>
    </source>
</evidence>
<keyword evidence="3" id="KW-1185">Reference proteome</keyword>
<feature type="compositionally biased region" description="Basic and acidic residues" evidence="1">
    <location>
        <begin position="118"/>
        <end position="131"/>
    </location>
</feature>
<dbReference type="RefSeq" id="WP_332614042.1">
    <property type="nucleotide sequence ID" value="NZ_JAXGFP010000001.1"/>
</dbReference>
<evidence type="ECO:0000313" key="2">
    <source>
        <dbReference type="EMBL" id="MEG3182690.1"/>
    </source>
</evidence>
<feature type="compositionally biased region" description="Basic and acidic residues" evidence="1">
    <location>
        <begin position="94"/>
        <end position="103"/>
    </location>
</feature>
<feature type="region of interest" description="Disordered" evidence="1">
    <location>
        <begin position="94"/>
        <end position="131"/>
    </location>
</feature>
<sequence>MSETITLPLYDVLIGTPRNATTLSAYVPKHEIEVLRAMHGPANVRVQGETDDEIELNVNADAEWSRLFRRYRRLNDANPLNLAFRAGPSALEAHGFDLGRGRNDPAPQSSVIKHKKPAKADAKKAKAEKAE</sequence>
<evidence type="ECO:0000256" key="1">
    <source>
        <dbReference type="SAM" id="MobiDB-lite"/>
    </source>
</evidence>
<proteinExistence type="predicted"/>
<dbReference type="EMBL" id="JAXGFP010000001">
    <property type="protein sequence ID" value="MEG3182690.1"/>
    <property type="molecule type" value="Genomic_DNA"/>
</dbReference>
<organism evidence="2 3">
    <name type="scientific">Novilysobacter erysipheiresistens</name>
    <dbReference type="NCBI Taxonomy" id="1749332"/>
    <lineage>
        <taxon>Bacteria</taxon>
        <taxon>Pseudomonadati</taxon>
        <taxon>Pseudomonadota</taxon>
        <taxon>Gammaproteobacteria</taxon>
        <taxon>Lysobacterales</taxon>
        <taxon>Lysobacteraceae</taxon>
        <taxon>Novilysobacter</taxon>
    </lineage>
</organism>
<dbReference type="Proteomes" id="UP001355056">
    <property type="component" value="Unassembled WGS sequence"/>
</dbReference>
<name>A0ABU7YUW6_9GAMM</name>
<protein>
    <submittedName>
        <fullName evidence="2">Uncharacterized protein</fullName>
    </submittedName>
</protein>
<comment type="caution">
    <text evidence="2">The sequence shown here is derived from an EMBL/GenBank/DDBJ whole genome shotgun (WGS) entry which is preliminary data.</text>
</comment>
<gene>
    <name evidence="2" type="ORF">SNE34_01500</name>
</gene>
<accession>A0ABU7YUW6</accession>